<organism evidence="8 9">
    <name type="scientific">Gnathostoma spinigerum</name>
    <dbReference type="NCBI Taxonomy" id="75299"/>
    <lineage>
        <taxon>Eukaryota</taxon>
        <taxon>Metazoa</taxon>
        <taxon>Ecdysozoa</taxon>
        <taxon>Nematoda</taxon>
        <taxon>Chromadorea</taxon>
        <taxon>Rhabditida</taxon>
        <taxon>Spirurina</taxon>
        <taxon>Gnathostomatomorpha</taxon>
        <taxon>Gnathostomatoidea</taxon>
        <taxon>Gnathostomatidae</taxon>
        <taxon>Gnathostoma</taxon>
    </lineage>
</organism>
<sequence length="600" mass="68134">MSPVPTEVKEKTAVICTNMLDETTSEKSEEELKCIENKCTEKETSSADTEEDSEASSSGINRENDKKDSTGEGIDTNSDEPSAKRAKTNEKSPVPEDPEIEVLSVVKVPEKKVTPMNRDVLLDRLEEYVENALESGVSVERKLLDALLGAINIEVQREPLSLRKLILDKQLVLPNTISFPPSQVVDVIIEHDPEVSLSKVINKMFGNERPKLTEAEKRDRRVLKMNHPAPHMSKLLMDIGQDLVQESTYSDIVHAKNLPETPKNIETYQKVVEQLKPVWEALVKKNEPYKLKQYNCQFCSFASDSRLVVACHKQTPHFDGRKYQCGLCPEYFTNENMIEEHYRKRHELAPAKQETLPHNPCPCCEEEFVYKGQRDQHLRTCRKEYKRLKIMSPKDPEDVSAINQWLWEKPPVDPTILQQQQIAQRQIVERQRREQLAKQQAAEARRKAAQKSALFAAQQHQAMLFQQRMRAAQAAVLGAQSSARMNPLLNNANLLAAMQQQLRQLAAAGIRAPCSPARFRNSLQNNSSNHISPQLQTNGSAPSSSFTSGALPLSSNANICEICDQNVQDKNRYLNHLKFLHSQMRGKSILDMQQVRYYTS</sequence>
<dbReference type="PROSITE" id="PS50157">
    <property type="entry name" value="ZINC_FINGER_C2H2_2"/>
    <property type="match status" value="1"/>
</dbReference>
<feature type="compositionally biased region" description="Polar residues" evidence="6">
    <location>
        <begin position="521"/>
        <end position="547"/>
    </location>
</feature>
<evidence type="ECO:0000313" key="8">
    <source>
        <dbReference type="EMBL" id="MFH4981367.1"/>
    </source>
</evidence>
<keyword evidence="3 5" id="KW-0863">Zinc-finger</keyword>
<dbReference type="PANTHER" id="PTHR24403:SF110">
    <property type="entry name" value="C2H2-TYPE DOMAIN-CONTAINING PROTEIN-RELATED"/>
    <property type="match status" value="1"/>
</dbReference>
<dbReference type="PROSITE" id="PS00028">
    <property type="entry name" value="ZINC_FINGER_C2H2_1"/>
    <property type="match status" value="2"/>
</dbReference>
<evidence type="ECO:0000256" key="3">
    <source>
        <dbReference type="ARBA" id="ARBA00022771"/>
    </source>
</evidence>
<evidence type="ECO:0000313" key="9">
    <source>
        <dbReference type="Proteomes" id="UP001608902"/>
    </source>
</evidence>
<evidence type="ECO:0000256" key="6">
    <source>
        <dbReference type="SAM" id="MobiDB-lite"/>
    </source>
</evidence>
<dbReference type="SMART" id="SM00355">
    <property type="entry name" value="ZnF_C2H2"/>
    <property type="match status" value="3"/>
</dbReference>
<dbReference type="GO" id="GO:0008270">
    <property type="term" value="F:zinc ion binding"/>
    <property type="evidence" value="ECO:0007669"/>
    <property type="project" value="UniProtKB-KW"/>
</dbReference>
<proteinExistence type="predicted"/>
<feature type="region of interest" description="Disordered" evidence="6">
    <location>
        <begin position="1"/>
        <end position="98"/>
    </location>
</feature>
<feature type="domain" description="C2H2-type" evidence="7">
    <location>
        <begin position="323"/>
        <end position="346"/>
    </location>
</feature>
<keyword evidence="4" id="KW-0862">Zinc</keyword>
<keyword evidence="1" id="KW-0479">Metal-binding</keyword>
<keyword evidence="9" id="KW-1185">Reference proteome</keyword>
<protein>
    <recommendedName>
        <fullName evidence="7">C2H2-type domain-containing protein</fullName>
    </recommendedName>
</protein>
<feature type="compositionally biased region" description="Basic and acidic residues" evidence="6">
    <location>
        <begin position="81"/>
        <end position="94"/>
    </location>
</feature>
<evidence type="ECO:0000256" key="2">
    <source>
        <dbReference type="ARBA" id="ARBA00022737"/>
    </source>
</evidence>
<dbReference type="InterPro" id="IPR013087">
    <property type="entry name" value="Znf_C2H2_type"/>
</dbReference>
<accession>A0ABD6EXP7</accession>
<evidence type="ECO:0000256" key="5">
    <source>
        <dbReference type="PROSITE-ProRule" id="PRU00042"/>
    </source>
</evidence>
<dbReference type="Gene3D" id="3.30.160.60">
    <property type="entry name" value="Classic Zinc Finger"/>
    <property type="match status" value="1"/>
</dbReference>
<dbReference type="EMBL" id="JBGFUD010007065">
    <property type="protein sequence ID" value="MFH4981367.1"/>
    <property type="molecule type" value="Genomic_DNA"/>
</dbReference>
<dbReference type="InterPro" id="IPR050688">
    <property type="entry name" value="Zinc_finger/UBP_domain"/>
</dbReference>
<dbReference type="AlphaFoldDB" id="A0ABD6EXP7"/>
<comment type="caution">
    <text evidence="8">The sequence shown here is derived from an EMBL/GenBank/DDBJ whole genome shotgun (WGS) entry which is preliminary data.</text>
</comment>
<gene>
    <name evidence="8" type="ORF">AB6A40_008076</name>
</gene>
<keyword evidence="2" id="KW-0677">Repeat</keyword>
<feature type="region of interest" description="Disordered" evidence="6">
    <location>
        <begin position="519"/>
        <end position="547"/>
    </location>
</feature>
<evidence type="ECO:0000259" key="7">
    <source>
        <dbReference type="PROSITE" id="PS50157"/>
    </source>
</evidence>
<name>A0ABD6EXP7_9BILA</name>
<dbReference type="Proteomes" id="UP001608902">
    <property type="component" value="Unassembled WGS sequence"/>
</dbReference>
<reference evidence="8 9" key="1">
    <citation type="submission" date="2024-08" db="EMBL/GenBank/DDBJ databases">
        <title>Gnathostoma spinigerum genome.</title>
        <authorList>
            <person name="Gonzalez-Bertolin B."/>
            <person name="Monzon S."/>
            <person name="Zaballos A."/>
            <person name="Jimenez P."/>
            <person name="Dekumyoy P."/>
            <person name="Varona S."/>
            <person name="Cuesta I."/>
            <person name="Sumanam S."/>
            <person name="Adisakwattana P."/>
            <person name="Gasser R.B."/>
            <person name="Hernandez-Gonzalez A."/>
            <person name="Young N.D."/>
            <person name="Perteguer M.J."/>
        </authorList>
    </citation>
    <scope>NUCLEOTIDE SEQUENCE [LARGE SCALE GENOMIC DNA]</scope>
    <source>
        <strain evidence="8">AL3</strain>
        <tissue evidence="8">Liver</tissue>
    </source>
</reference>
<dbReference type="PANTHER" id="PTHR24403">
    <property type="entry name" value="ZINC FINGER PROTEIN"/>
    <property type="match status" value="1"/>
</dbReference>
<evidence type="ECO:0000256" key="4">
    <source>
        <dbReference type="ARBA" id="ARBA00022833"/>
    </source>
</evidence>
<evidence type="ECO:0000256" key="1">
    <source>
        <dbReference type="ARBA" id="ARBA00022723"/>
    </source>
</evidence>
<feature type="compositionally biased region" description="Basic and acidic residues" evidence="6">
    <location>
        <begin position="24"/>
        <end position="45"/>
    </location>
</feature>